<evidence type="ECO:0000313" key="1">
    <source>
        <dbReference type="EMBL" id="KAI4330888.1"/>
    </source>
</evidence>
<evidence type="ECO:0000313" key="2">
    <source>
        <dbReference type="Proteomes" id="UP001057402"/>
    </source>
</evidence>
<comment type="caution">
    <text evidence="1">The sequence shown here is derived from an EMBL/GenBank/DDBJ whole genome shotgun (WGS) entry which is preliminary data.</text>
</comment>
<proteinExistence type="predicted"/>
<organism evidence="1 2">
    <name type="scientific">Melastoma candidum</name>
    <dbReference type="NCBI Taxonomy" id="119954"/>
    <lineage>
        <taxon>Eukaryota</taxon>
        <taxon>Viridiplantae</taxon>
        <taxon>Streptophyta</taxon>
        <taxon>Embryophyta</taxon>
        <taxon>Tracheophyta</taxon>
        <taxon>Spermatophyta</taxon>
        <taxon>Magnoliopsida</taxon>
        <taxon>eudicotyledons</taxon>
        <taxon>Gunneridae</taxon>
        <taxon>Pentapetalae</taxon>
        <taxon>rosids</taxon>
        <taxon>malvids</taxon>
        <taxon>Myrtales</taxon>
        <taxon>Melastomataceae</taxon>
        <taxon>Melastomatoideae</taxon>
        <taxon>Melastomateae</taxon>
        <taxon>Melastoma</taxon>
    </lineage>
</organism>
<dbReference type="Proteomes" id="UP001057402">
    <property type="component" value="Chromosome 8"/>
</dbReference>
<reference evidence="2" key="1">
    <citation type="journal article" date="2023" name="Front. Plant Sci.">
        <title>Chromosomal-level genome assembly of Melastoma candidum provides insights into trichome evolution.</title>
        <authorList>
            <person name="Zhong Y."/>
            <person name="Wu W."/>
            <person name="Sun C."/>
            <person name="Zou P."/>
            <person name="Liu Y."/>
            <person name="Dai S."/>
            <person name="Zhou R."/>
        </authorList>
    </citation>
    <scope>NUCLEOTIDE SEQUENCE [LARGE SCALE GENOMIC DNA]</scope>
</reference>
<keyword evidence="2" id="KW-1185">Reference proteome</keyword>
<sequence>MMAFRDSDRCPDATVPIRRVAIQDERTSEYRLDGYDPKTKDSGFRRAVEGINLPPEDSFYGGTADISILNPPTFEDLYRLMLDFPLGATFPQVSVYNGVQIYISIKIDQDIETLNWWLLVSTREIPLGNWPRELFTHLDECATDLSFGGTVKNKPGLSYPLMGYGFFPTYNTGRSAYFKNIQYIGSDRIAVTPLKEQTFKSENSLECYRVLNIGSTLSGYTITYEGHGG</sequence>
<gene>
    <name evidence="1" type="ORF">MLD38_029131</name>
</gene>
<protein>
    <submittedName>
        <fullName evidence="1">Uncharacterized protein</fullName>
    </submittedName>
</protein>
<name>A0ACB9N4H7_9MYRT</name>
<dbReference type="EMBL" id="CM042887">
    <property type="protein sequence ID" value="KAI4330888.1"/>
    <property type="molecule type" value="Genomic_DNA"/>
</dbReference>
<accession>A0ACB9N4H7</accession>